<protein>
    <submittedName>
        <fullName evidence="4">SPOR domain-containing protein</fullName>
    </submittedName>
</protein>
<feature type="compositionally biased region" description="Low complexity" evidence="1">
    <location>
        <begin position="129"/>
        <end position="138"/>
    </location>
</feature>
<keyword evidence="2" id="KW-0812">Transmembrane</keyword>
<proteinExistence type="predicted"/>
<dbReference type="RefSeq" id="WP_051527461.1">
    <property type="nucleotide sequence ID" value="NZ_JBHLZN010000002.1"/>
</dbReference>
<evidence type="ECO:0000256" key="2">
    <source>
        <dbReference type="SAM" id="Phobius"/>
    </source>
</evidence>
<organism evidence="4 5">
    <name type="scientific">Balneatrix alpica</name>
    <dbReference type="NCBI Taxonomy" id="75684"/>
    <lineage>
        <taxon>Bacteria</taxon>
        <taxon>Pseudomonadati</taxon>
        <taxon>Pseudomonadota</taxon>
        <taxon>Gammaproteobacteria</taxon>
        <taxon>Oceanospirillales</taxon>
        <taxon>Balneatrichaceae</taxon>
        <taxon>Balneatrix</taxon>
    </lineage>
</organism>
<accession>A0ABV5ZAW4</accession>
<evidence type="ECO:0000313" key="4">
    <source>
        <dbReference type="EMBL" id="MFB9886397.1"/>
    </source>
</evidence>
<reference evidence="4 5" key="1">
    <citation type="submission" date="2024-09" db="EMBL/GenBank/DDBJ databases">
        <authorList>
            <person name="Sun Q."/>
            <person name="Mori K."/>
        </authorList>
    </citation>
    <scope>NUCLEOTIDE SEQUENCE [LARGE SCALE GENOMIC DNA]</scope>
    <source>
        <strain evidence="4 5">ATCC 51285</strain>
    </source>
</reference>
<sequence length="239" mass="25105">MATQDFAKKHRRSGGSSGRSRAKQRAGLPWGRLLLVVLLLGGFAFVLLQLTKVKTDPNLNQQVLSSGQAPAPAAKEAAKPATKVPPPPPKPQDAAAKSWDFYKLLPESEVPLPSGVEPLAPPPPPPPTANAQAQPDAASNSTPAQVVELSQPAQQPVASTASARMLLQAGAFRTEKEAEALRVKLFLQGLQEVSVTPGPGSDGGTWWRVRVGPYSGDTLSRAEGKLSGIGIQAIRVPVK</sequence>
<name>A0ABV5ZAW4_9GAMM</name>
<feature type="region of interest" description="Disordered" evidence="1">
    <location>
        <begin position="112"/>
        <end position="155"/>
    </location>
</feature>
<evidence type="ECO:0000259" key="3">
    <source>
        <dbReference type="PROSITE" id="PS51724"/>
    </source>
</evidence>
<dbReference type="PROSITE" id="PS51724">
    <property type="entry name" value="SPOR"/>
    <property type="match status" value="1"/>
</dbReference>
<dbReference type="Gene3D" id="3.30.70.1070">
    <property type="entry name" value="Sporulation related repeat"/>
    <property type="match status" value="1"/>
</dbReference>
<feature type="compositionally biased region" description="Low complexity" evidence="1">
    <location>
        <begin position="69"/>
        <end position="82"/>
    </location>
</feature>
<gene>
    <name evidence="4" type="ORF">ACFFLH_08250</name>
</gene>
<keyword evidence="2" id="KW-1133">Transmembrane helix</keyword>
<feature type="region of interest" description="Disordered" evidence="1">
    <location>
        <begin position="63"/>
        <end position="95"/>
    </location>
</feature>
<evidence type="ECO:0000313" key="5">
    <source>
        <dbReference type="Proteomes" id="UP001589628"/>
    </source>
</evidence>
<feature type="compositionally biased region" description="Pro residues" evidence="1">
    <location>
        <begin position="119"/>
        <end position="128"/>
    </location>
</feature>
<dbReference type="EMBL" id="JBHLZN010000002">
    <property type="protein sequence ID" value="MFB9886397.1"/>
    <property type="molecule type" value="Genomic_DNA"/>
</dbReference>
<dbReference type="SUPFAM" id="SSF110997">
    <property type="entry name" value="Sporulation related repeat"/>
    <property type="match status" value="1"/>
</dbReference>
<feature type="region of interest" description="Disordered" evidence="1">
    <location>
        <begin position="1"/>
        <end position="24"/>
    </location>
</feature>
<evidence type="ECO:0000256" key="1">
    <source>
        <dbReference type="SAM" id="MobiDB-lite"/>
    </source>
</evidence>
<dbReference type="InterPro" id="IPR007730">
    <property type="entry name" value="SPOR-like_dom"/>
</dbReference>
<dbReference type="Pfam" id="PF05036">
    <property type="entry name" value="SPOR"/>
    <property type="match status" value="1"/>
</dbReference>
<dbReference type="Proteomes" id="UP001589628">
    <property type="component" value="Unassembled WGS sequence"/>
</dbReference>
<feature type="transmembrane region" description="Helical" evidence="2">
    <location>
        <begin position="30"/>
        <end position="50"/>
    </location>
</feature>
<feature type="domain" description="SPOR" evidence="3">
    <location>
        <begin position="159"/>
        <end position="239"/>
    </location>
</feature>
<keyword evidence="5" id="KW-1185">Reference proteome</keyword>
<keyword evidence="2" id="KW-0472">Membrane</keyword>
<dbReference type="InterPro" id="IPR036680">
    <property type="entry name" value="SPOR-like_sf"/>
</dbReference>
<comment type="caution">
    <text evidence="4">The sequence shown here is derived from an EMBL/GenBank/DDBJ whole genome shotgun (WGS) entry which is preliminary data.</text>
</comment>